<dbReference type="EMBL" id="LGRX02006196">
    <property type="protein sequence ID" value="KAK3277250.1"/>
    <property type="molecule type" value="Genomic_DNA"/>
</dbReference>
<organism evidence="2 3">
    <name type="scientific">Cymbomonas tetramitiformis</name>
    <dbReference type="NCBI Taxonomy" id="36881"/>
    <lineage>
        <taxon>Eukaryota</taxon>
        <taxon>Viridiplantae</taxon>
        <taxon>Chlorophyta</taxon>
        <taxon>Pyramimonadophyceae</taxon>
        <taxon>Pyramimonadales</taxon>
        <taxon>Pyramimonadaceae</taxon>
        <taxon>Cymbomonas</taxon>
    </lineage>
</organism>
<dbReference type="Proteomes" id="UP001190700">
    <property type="component" value="Unassembled WGS sequence"/>
</dbReference>
<feature type="compositionally biased region" description="Basic and acidic residues" evidence="1">
    <location>
        <begin position="678"/>
        <end position="688"/>
    </location>
</feature>
<feature type="compositionally biased region" description="Low complexity" evidence="1">
    <location>
        <begin position="86"/>
        <end position="107"/>
    </location>
</feature>
<protein>
    <submittedName>
        <fullName evidence="2">Uncharacterized protein</fullName>
    </submittedName>
</protein>
<sequence>MLVIFGSFKPAGEAPEDFALVVADQKELEESSPFVNIPKLSLKGVTGKARAFSAVWEDSEQRDSSPPGDETGDGAAGAGGEGDAGGDSATSTSSDDSSSTSSSSSESSSDEGSVDSGDDGKDDDDSDDPLAELLADVPEDSEGGIKDEERSKGNMYEDTIIGKVVVDITPIFRKKGPADIVHSPQPLAAIEADKIWIKELDDRAKLIDVNNPSSTSWRVPIEYIYQAEGDSRPRPFNEHHTMAIATMMYMHPHTGAGSPALIMVVKDDNDQSTYEPDQFDWTGSFALGTSICWKRNVAAEWVYMVKGKLPKAKTSVRDDDEARKFRYATNLTQKDKKRYETMTENLKQSIPAAIHAYWRQIESWYNCQITKNTRGSSVDEYPGVIYSILSNVPEGANVEDDESYYHRRIPALVEKKGMLVEREHEQSITTLPRMHYTGAVLDCEYAMDNSKKWIPRPLLPGEFKQFLINFDGLTTSPDWVVAAFCGFSQLDGFYEAAKEVCDGQVEKMYWVKPLRQKYLVNYSGVLPVNYPNRMECFLLCYTIKDALPTDGKHAPVHRRHPWMKNFKRFFDEDKVQATDEGDEDDEDDEGDEADEDDEDAEDAEDDEDDEGGTEKSKPAQPEEHIEDARHRVSCRTNVWEYAPVHDSKFARNGDGPVINPHQKPLKLIRGILVYGGRSDDKQETDALKKQARQAQRNAEKARKAQERAAKKNAEKGKKGENEPGASGKRKLAEQANVGASEAGAEPVEEGSRKKAKHGKEKTEGHATPKKRSPDNQSGEPESAKRRSRASKGKQPLRILDAGDM</sequence>
<keyword evidence="3" id="KW-1185">Reference proteome</keyword>
<feature type="region of interest" description="Disordered" evidence="1">
    <location>
        <begin position="577"/>
        <end position="631"/>
    </location>
</feature>
<feature type="region of interest" description="Disordered" evidence="1">
    <location>
        <begin position="678"/>
        <end position="804"/>
    </location>
</feature>
<feature type="compositionally biased region" description="Acidic residues" evidence="1">
    <location>
        <begin position="108"/>
        <end position="130"/>
    </location>
</feature>
<feature type="compositionally biased region" description="Basic and acidic residues" evidence="1">
    <location>
        <begin position="612"/>
        <end position="630"/>
    </location>
</feature>
<gene>
    <name evidence="2" type="ORF">CYMTET_14735</name>
</gene>
<feature type="compositionally biased region" description="Gly residues" evidence="1">
    <location>
        <begin position="74"/>
        <end position="85"/>
    </location>
</feature>
<feature type="compositionally biased region" description="Acidic residues" evidence="1">
    <location>
        <begin position="579"/>
        <end position="611"/>
    </location>
</feature>
<feature type="compositionally biased region" description="Basic and acidic residues" evidence="1">
    <location>
        <begin position="143"/>
        <end position="152"/>
    </location>
</feature>
<accession>A0AAE0LA21</accession>
<evidence type="ECO:0000256" key="1">
    <source>
        <dbReference type="SAM" id="MobiDB-lite"/>
    </source>
</evidence>
<feature type="region of interest" description="Disordered" evidence="1">
    <location>
        <begin position="53"/>
        <end position="153"/>
    </location>
</feature>
<name>A0AAE0LA21_9CHLO</name>
<proteinExistence type="predicted"/>
<evidence type="ECO:0000313" key="3">
    <source>
        <dbReference type="Proteomes" id="UP001190700"/>
    </source>
</evidence>
<comment type="caution">
    <text evidence="2">The sequence shown here is derived from an EMBL/GenBank/DDBJ whole genome shotgun (WGS) entry which is preliminary data.</text>
</comment>
<feature type="compositionally biased region" description="Basic and acidic residues" evidence="1">
    <location>
        <begin position="697"/>
        <end position="721"/>
    </location>
</feature>
<dbReference type="AlphaFoldDB" id="A0AAE0LA21"/>
<evidence type="ECO:0000313" key="2">
    <source>
        <dbReference type="EMBL" id="KAK3277250.1"/>
    </source>
</evidence>
<reference evidence="2 3" key="1">
    <citation type="journal article" date="2015" name="Genome Biol. Evol.">
        <title>Comparative Genomics of a Bacterivorous Green Alga Reveals Evolutionary Causalities and Consequences of Phago-Mixotrophic Mode of Nutrition.</title>
        <authorList>
            <person name="Burns J.A."/>
            <person name="Paasch A."/>
            <person name="Narechania A."/>
            <person name="Kim E."/>
        </authorList>
    </citation>
    <scope>NUCLEOTIDE SEQUENCE [LARGE SCALE GENOMIC DNA]</scope>
    <source>
        <strain evidence="2 3">PLY_AMNH</strain>
    </source>
</reference>